<organism evidence="3 4">
    <name type="scientific">Didymodactylos carnosus</name>
    <dbReference type="NCBI Taxonomy" id="1234261"/>
    <lineage>
        <taxon>Eukaryota</taxon>
        <taxon>Metazoa</taxon>
        <taxon>Spiralia</taxon>
        <taxon>Gnathifera</taxon>
        <taxon>Rotifera</taxon>
        <taxon>Eurotatoria</taxon>
        <taxon>Bdelloidea</taxon>
        <taxon>Philodinida</taxon>
        <taxon>Philodinidae</taxon>
        <taxon>Didymodactylos</taxon>
    </lineage>
</organism>
<name>A0A8S2R5L4_9BILA</name>
<evidence type="ECO:0000256" key="1">
    <source>
        <dbReference type="SAM" id="MobiDB-lite"/>
    </source>
</evidence>
<feature type="region of interest" description="Disordered" evidence="1">
    <location>
        <begin position="750"/>
        <end position="778"/>
    </location>
</feature>
<gene>
    <name evidence="2" type="ORF">OVA965_LOCUS30055</name>
    <name evidence="3" type="ORF">TMI583_LOCUS30848</name>
</gene>
<dbReference type="Proteomes" id="UP000677228">
    <property type="component" value="Unassembled WGS sequence"/>
</dbReference>
<evidence type="ECO:0000313" key="4">
    <source>
        <dbReference type="Proteomes" id="UP000682733"/>
    </source>
</evidence>
<proteinExistence type="predicted"/>
<protein>
    <submittedName>
        <fullName evidence="3">Uncharacterized protein</fullName>
    </submittedName>
</protein>
<accession>A0A8S2R5L4</accession>
<sequence length="881" mass="102277">MDIQEPSNVSDLPDDVLKFSNDKFFNYIRLVIGEAAVKIFEAQEIRNNAVLATTTTEEVLAILDSDVEELRDIKKKCGFTRPDGKFVIKIGIRKRIENLISLLKLKNKQHNPSTTIVNDDENTLYQSLFSLYLEKNQKAIESPKPFLFTLIDNITKNMQQSKNNYRYNEHVQRFSTALFILTGRNGYDFIRMNLLCALPSIVTVENLIRQHHIQLNECYFRFDQLRQHMNTLKTNFIWGSEDCTGVVSHINYNSIRNAFIGFVTPLIDGIPTPDHFQTDNINQLEEWFKTEEKARLINIHMAEPLTPILSKSTSFILSSYGTNNKVKSNDILRRWLYIYHECVKRNIRIIGFSTDCDAKYLKSMRLISGFFGHLPNFDLLTTPGIFQVKIPQNWHWFYLHYKQLLLFIQDPIHLATKLRNRLLSTKANMIMGSQVACLQHLDNILRSDSKIDHGLVKSDINPKDRQNFSSCIKISSDDVLKILYDQNDTKGTYVYLSLINLTISAFIDTTTPIDERLYYAWVVVFTSRLWWSWLQHATIQNDKDDNVNRTITKATYKKKLNKRHHFMTTSAYLSIEINAHNLLYIILLVIEQQLPEHALNIFLFNSQSCENTFRTARSLSSTFSTITNFTVSDFIRRCEKISILNDIKSEEKTNNNDFKILFPTHHKCSRTKLNEFTTSTTTHKLTTPIIERLISDAYKAATKLIDNLEMVNLLKERKTYELKDISIYVKKHLSKSAKLTTDYTTAASSQLQTQFDDDDDEIESENETDDEDNVDDNPLAINEDEEIQTGDEDGDDDNNVQQQQLTAATVNTLSTTKKMDFKGMRIKDKIDPEQEKCYFRVNIGGQDKYMHKQTACWLFMTSKNRLSSDRLRRVQEAGRQE</sequence>
<feature type="compositionally biased region" description="Acidic residues" evidence="1">
    <location>
        <begin position="755"/>
        <end position="775"/>
    </location>
</feature>
<dbReference type="AlphaFoldDB" id="A0A8S2R5L4"/>
<reference evidence="3" key="1">
    <citation type="submission" date="2021-02" db="EMBL/GenBank/DDBJ databases">
        <authorList>
            <person name="Nowell W R."/>
        </authorList>
    </citation>
    <scope>NUCLEOTIDE SEQUENCE</scope>
</reference>
<evidence type="ECO:0000313" key="2">
    <source>
        <dbReference type="EMBL" id="CAF1334662.1"/>
    </source>
</evidence>
<evidence type="ECO:0000313" key="3">
    <source>
        <dbReference type="EMBL" id="CAF4146005.1"/>
    </source>
</evidence>
<dbReference type="EMBL" id="CAJNOK010021595">
    <property type="protein sequence ID" value="CAF1334662.1"/>
    <property type="molecule type" value="Genomic_DNA"/>
</dbReference>
<dbReference type="EMBL" id="CAJOBA010043217">
    <property type="protein sequence ID" value="CAF4146005.1"/>
    <property type="molecule type" value="Genomic_DNA"/>
</dbReference>
<dbReference type="Proteomes" id="UP000682733">
    <property type="component" value="Unassembled WGS sequence"/>
</dbReference>
<comment type="caution">
    <text evidence="3">The sequence shown here is derived from an EMBL/GenBank/DDBJ whole genome shotgun (WGS) entry which is preliminary data.</text>
</comment>